<evidence type="ECO:0000256" key="9">
    <source>
        <dbReference type="ARBA" id="ARBA00022932"/>
    </source>
</evidence>
<dbReference type="InterPro" id="IPR054506">
    <property type="entry name" value="DnaA_N-like_STI"/>
</dbReference>
<dbReference type="EC" id="2.7.7.7" evidence="12"/>
<evidence type="ECO:0000313" key="16">
    <source>
        <dbReference type="Proteomes" id="UP001154265"/>
    </source>
</evidence>
<feature type="compositionally biased region" description="Pro residues" evidence="13">
    <location>
        <begin position="549"/>
        <end position="560"/>
    </location>
</feature>
<dbReference type="InterPro" id="IPR008921">
    <property type="entry name" value="DNA_pol3_clamp-load_cplx_C"/>
</dbReference>
<dbReference type="Pfam" id="PF12169">
    <property type="entry name" value="DNA_pol3_gamma3"/>
    <property type="match status" value="1"/>
</dbReference>
<comment type="function">
    <text evidence="12">DNA polymerase III is a complex, multichain enzyme responsible for most of the replicative synthesis in bacteria. This DNA polymerase also exhibits 3' to 5' exonuclease activity.</text>
</comment>
<feature type="region of interest" description="Disordered" evidence="13">
    <location>
        <begin position="365"/>
        <end position="431"/>
    </location>
</feature>
<evidence type="ECO:0000256" key="10">
    <source>
        <dbReference type="ARBA" id="ARBA00023054"/>
    </source>
</evidence>
<reference evidence="15" key="1">
    <citation type="journal article" date="2022" name="Genome Biol. Evol.">
        <title>A New Gene Family Diagnostic for Intracellular Biomineralization of Amorphous Ca Carbonates by Cyanobacteria.</title>
        <authorList>
            <person name="Benzerara K."/>
            <person name="Duprat E."/>
            <person name="Bitard-Feildel T."/>
            <person name="Caumes G."/>
            <person name="Cassier-Chauvat C."/>
            <person name="Chauvat F."/>
            <person name="Dezi M."/>
            <person name="Diop S.I."/>
            <person name="Gaschignard G."/>
            <person name="Gorgen S."/>
            <person name="Gugger M."/>
            <person name="Lopez-Garcia P."/>
            <person name="Millet M."/>
            <person name="Skouri-Panet F."/>
            <person name="Moreira D."/>
            <person name="Callebaut I."/>
        </authorList>
    </citation>
    <scope>NUCLEOTIDE SEQUENCE</scope>
    <source>
        <strain evidence="15">G9</strain>
    </source>
</reference>
<keyword evidence="4 12" id="KW-0235">DNA replication</keyword>
<feature type="compositionally biased region" description="Acidic residues" evidence="13">
    <location>
        <begin position="646"/>
        <end position="655"/>
    </location>
</feature>
<feature type="compositionally biased region" description="Polar residues" evidence="13">
    <location>
        <begin position="595"/>
        <end position="604"/>
    </location>
</feature>
<evidence type="ECO:0000256" key="7">
    <source>
        <dbReference type="ARBA" id="ARBA00022833"/>
    </source>
</evidence>
<feature type="domain" description="AAA+ ATPase" evidence="14">
    <location>
        <begin position="37"/>
        <end position="181"/>
    </location>
</feature>
<comment type="similarity">
    <text evidence="1 12">Belongs to the DnaX/STICHEL family.</text>
</comment>
<dbReference type="Proteomes" id="UP001154265">
    <property type="component" value="Unassembled WGS sequence"/>
</dbReference>
<feature type="compositionally biased region" description="Pro residues" evidence="13">
    <location>
        <begin position="369"/>
        <end position="431"/>
    </location>
</feature>
<dbReference type="Pfam" id="PF23007">
    <property type="entry name" value="DnaA_N-like_STI"/>
    <property type="match status" value="1"/>
</dbReference>
<dbReference type="InterPro" id="IPR005790">
    <property type="entry name" value="DNA_polIII_delta"/>
</dbReference>
<dbReference type="SMART" id="SM00382">
    <property type="entry name" value="AAA"/>
    <property type="match status" value="1"/>
</dbReference>
<dbReference type="Gene3D" id="3.40.50.300">
    <property type="entry name" value="P-loop containing nucleotide triphosphate hydrolases"/>
    <property type="match status" value="1"/>
</dbReference>
<evidence type="ECO:0000256" key="1">
    <source>
        <dbReference type="ARBA" id="ARBA00006360"/>
    </source>
</evidence>
<reference evidence="15" key="2">
    <citation type="submission" date="2022-01" db="EMBL/GenBank/DDBJ databases">
        <authorList>
            <person name="Zivanovic Y."/>
            <person name="Moreira D."/>
            <person name="Lopez-Garcia P."/>
        </authorList>
    </citation>
    <scope>NUCLEOTIDE SEQUENCE</scope>
    <source>
        <strain evidence="15">G9</strain>
    </source>
</reference>
<dbReference type="CDD" id="cd00009">
    <property type="entry name" value="AAA"/>
    <property type="match status" value="1"/>
</dbReference>
<dbReference type="InterPro" id="IPR027417">
    <property type="entry name" value="P-loop_NTPase"/>
</dbReference>
<dbReference type="NCBIfam" id="NF011510">
    <property type="entry name" value="PRK14948.1"/>
    <property type="match status" value="1"/>
</dbReference>
<name>A0ABT6EX27_9SYNE</name>
<dbReference type="GO" id="GO:0003887">
    <property type="term" value="F:DNA-directed DNA polymerase activity"/>
    <property type="evidence" value="ECO:0007669"/>
    <property type="project" value="UniProtKB-EC"/>
</dbReference>
<keyword evidence="6 12" id="KW-0547">Nucleotide-binding</keyword>
<evidence type="ECO:0000259" key="14">
    <source>
        <dbReference type="SMART" id="SM00382"/>
    </source>
</evidence>
<dbReference type="InterPro" id="IPR045085">
    <property type="entry name" value="HLD_clamp_pol_III_gamma_tau"/>
</dbReference>
<dbReference type="InterPro" id="IPR022754">
    <property type="entry name" value="DNA_pol_III_gamma-3"/>
</dbReference>
<dbReference type="Pfam" id="PF13177">
    <property type="entry name" value="DNA_pol3_delta2"/>
    <property type="match status" value="1"/>
</dbReference>
<dbReference type="PRINTS" id="PR01217">
    <property type="entry name" value="PRICHEXTENSN"/>
</dbReference>
<keyword evidence="7" id="KW-0862">Zinc</keyword>
<evidence type="ECO:0000256" key="5">
    <source>
        <dbReference type="ARBA" id="ARBA00022723"/>
    </source>
</evidence>
<keyword evidence="10" id="KW-0175">Coiled coil</keyword>
<dbReference type="SUPFAM" id="SSF48019">
    <property type="entry name" value="post-AAA+ oligomerization domain-like"/>
    <property type="match status" value="1"/>
</dbReference>
<dbReference type="RefSeq" id="WP_277865828.1">
    <property type="nucleotide sequence ID" value="NZ_JAKKUT010000002.1"/>
</dbReference>
<comment type="catalytic activity">
    <reaction evidence="11 12">
        <text>DNA(n) + a 2'-deoxyribonucleoside 5'-triphosphate = DNA(n+1) + diphosphate</text>
        <dbReference type="Rhea" id="RHEA:22508"/>
        <dbReference type="Rhea" id="RHEA-COMP:17339"/>
        <dbReference type="Rhea" id="RHEA-COMP:17340"/>
        <dbReference type="ChEBI" id="CHEBI:33019"/>
        <dbReference type="ChEBI" id="CHEBI:61560"/>
        <dbReference type="ChEBI" id="CHEBI:173112"/>
        <dbReference type="EC" id="2.7.7.7"/>
    </reaction>
</comment>
<evidence type="ECO:0000256" key="8">
    <source>
        <dbReference type="ARBA" id="ARBA00022840"/>
    </source>
</evidence>
<dbReference type="PANTHER" id="PTHR11669">
    <property type="entry name" value="REPLICATION FACTOR C / DNA POLYMERASE III GAMMA-TAU SUBUNIT"/>
    <property type="match status" value="1"/>
</dbReference>
<sequence length="655" mass="71191">MGYEPLHHKYRPQRFADLVGQGAIATTLSNALSQERIAPAYLFCGPRGTGKTSSARILAKSLNCLGSSVPTPSPCGMCDVCRAIAHSSALDVIEIDAASNTGVDNIRELIEKAQFAPVQCRYKVYAIDECHMLSTSAFNALLKTLEEPPDRVVFILATTDPQRVLPTIISRCQRFDFRRIPLADMVDHLRYIAQQEQIPIQETALTLVAQLAQGGLRDAESMLDQLSLFSEEVTIEKVWDLAGSVPEQDLIQLLQAIQSQNPETVLERTRYLLERGREPLVVLQNLTAFYRDLLIAKTAPQRQDLVALTNETWQILRDIATHWSVAQILAGQEHLRSCELQVKQTTQPRLWLEVAILGLLSLPQTSASPTPPAPQTPSPPRAVPPPPPQTPVVPIPPTPTPPISPPPQQIQRPDPPGEPLPRPEPIPPAAVPTPEVELTRAKGVPDPLNSTHSTAPIPPEPELSLEELWQAGLQQIQVSTRALLSQHGRILSYGNKELIIGIKSAALLKMTQSYGDKITEAFSTVLQQKIKVKLTIALETSAVQDQSTAPPPSFAPPSHRPVPRDQAPGGDRPISGSHNAPPPTSTSPTSTSPTRQFTPDSLSSAGDPLLDSARSLARFFNGAIVNLEDSDASDDGSPKGDMAALDSDENQDDPE</sequence>
<gene>
    <name evidence="12" type="primary">dnaX</name>
    <name evidence="15" type="ORF">L3556_02985</name>
</gene>
<evidence type="ECO:0000256" key="6">
    <source>
        <dbReference type="ARBA" id="ARBA00022741"/>
    </source>
</evidence>
<keyword evidence="8 12" id="KW-0067">ATP-binding</keyword>
<dbReference type="Gene3D" id="1.20.272.10">
    <property type="match status" value="1"/>
</dbReference>
<dbReference type="InterPro" id="IPR050238">
    <property type="entry name" value="DNA_Rep/Repair_Clamp_Loader"/>
</dbReference>
<evidence type="ECO:0000256" key="4">
    <source>
        <dbReference type="ARBA" id="ARBA00022705"/>
    </source>
</evidence>
<evidence type="ECO:0000256" key="2">
    <source>
        <dbReference type="ARBA" id="ARBA00022679"/>
    </source>
</evidence>
<comment type="subunit">
    <text evidence="12">DNA polymerase III contains a core (composed of alpha, epsilon and theta chains) that associates with a tau subunit. This core dimerizes to form the POLIII' complex. PolIII' associates with the gamma complex (composed of gamma, delta, delta', psi and chi chains) and with the beta chain to form the complete DNA polymerase III complex.</text>
</comment>
<evidence type="ECO:0000256" key="3">
    <source>
        <dbReference type="ARBA" id="ARBA00022695"/>
    </source>
</evidence>
<evidence type="ECO:0000256" key="13">
    <source>
        <dbReference type="SAM" id="MobiDB-lite"/>
    </source>
</evidence>
<proteinExistence type="inferred from homology"/>
<evidence type="ECO:0000256" key="12">
    <source>
        <dbReference type="RuleBase" id="RU364063"/>
    </source>
</evidence>
<dbReference type="NCBIfam" id="TIGR01128">
    <property type="entry name" value="holA"/>
    <property type="match status" value="1"/>
</dbReference>
<dbReference type="PANTHER" id="PTHR11669:SF0">
    <property type="entry name" value="PROTEIN STICHEL-LIKE 2"/>
    <property type="match status" value="1"/>
</dbReference>
<organism evidence="15 16">
    <name type="scientific">Candidatus Synechococcus calcipolaris G9</name>
    <dbReference type="NCBI Taxonomy" id="1497997"/>
    <lineage>
        <taxon>Bacteria</taxon>
        <taxon>Bacillati</taxon>
        <taxon>Cyanobacteriota</taxon>
        <taxon>Cyanophyceae</taxon>
        <taxon>Synechococcales</taxon>
        <taxon>Synechococcaceae</taxon>
        <taxon>Synechococcus</taxon>
    </lineage>
</organism>
<protein>
    <recommendedName>
        <fullName evidence="12">DNA polymerase III subunit gamma/tau</fullName>
        <ecNumber evidence="12">2.7.7.7</ecNumber>
    </recommendedName>
</protein>
<dbReference type="NCBIfam" id="NF004046">
    <property type="entry name" value="PRK05563.1"/>
    <property type="match status" value="1"/>
</dbReference>
<evidence type="ECO:0000313" key="15">
    <source>
        <dbReference type="EMBL" id="MDG2989902.1"/>
    </source>
</evidence>
<keyword evidence="9 12" id="KW-0239">DNA-directed DNA polymerase</keyword>
<feature type="region of interest" description="Disordered" evidence="13">
    <location>
        <begin position="542"/>
        <end position="609"/>
    </location>
</feature>
<dbReference type="Pfam" id="PF22608">
    <property type="entry name" value="DNAX_ATPase_lid"/>
    <property type="match status" value="1"/>
</dbReference>
<dbReference type="Gene3D" id="1.10.8.60">
    <property type="match status" value="1"/>
</dbReference>
<evidence type="ECO:0000256" key="11">
    <source>
        <dbReference type="ARBA" id="ARBA00049244"/>
    </source>
</evidence>
<keyword evidence="2 12" id="KW-0808">Transferase</keyword>
<dbReference type="CDD" id="cd18137">
    <property type="entry name" value="HLD_clamp_pol_III_gamma_tau"/>
    <property type="match status" value="1"/>
</dbReference>
<dbReference type="InterPro" id="IPR012763">
    <property type="entry name" value="DNA_pol_III_sug/sutau_N"/>
</dbReference>
<comment type="caution">
    <text evidence="15">The sequence shown here is derived from an EMBL/GenBank/DDBJ whole genome shotgun (WGS) entry which is preliminary data.</text>
</comment>
<keyword evidence="3 12" id="KW-0548">Nucleotidyltransferase</keyword>
<feature type="region of interest" description="Disordered" evidence="13">
    <location>
        <begin position="627"/>
        <end position="655"/>
    </location>
</feature>
<dbReference type="NCBIfam" id="TIGR02397">
    <property type="entry name" value="dnaX_nterm"/>
    <property type="match status" value="1"/>
</dbReference>
<dbReference type="EMBL" id="JAKKUT010000002">
    <property type="protein sequence ID" value="MDG2989902.1"/>
    <property type="molecule type" value="Genomic_DNA"/>
</dbReference>
<accession>A0ABT6EX27</accession>
<keyword evidence="16" id="KW-1185">Reference proteome</keyword>
<dbReference type="SUPFAM" id="SSF52540">
    <property type="entry name" value="P-loop containing nucleoside triphosphate hydrolases"/>
    <property type="match status" value="1"/>
</dbReference>
<keyword evidence="5" id="KW-0479">Metal-binding</keyword>
<dbReference type="InterPro" id="IPR003593">
    <property type="entry name" value="AAA+_ATPase"/>
</dbReference>